<dbReference type="Proteomes" id="UP000275663">
    <property type="component" value="Chromosome"/>
</dbReference>
<protein>
    <submittedName>
        <fullName evidence="3">Transporter substrate-binding domain-containing protein</fullName>
    </submittedName>
</protein>
<feature type="chain" id="PRO_5019581632" evidence="1">
    <location>
        <begin position="22"/>
        <end position="263"/>
    </location>
</feature>
<dbReference type="RefSeq" id="WP_126128187.1">
    <property type="nucleotide sequence ID" value="NZ_CP034464.1"/>
</dbReference>
<feature type="signal peptide" evidence="1">
    <location>
        <begin position="1"/>
        <end position="21"/>
    </location>
</feature>
<evidence type="ECO:0000256" key="1">
    <source>
        <dbReference type="SAM" id="SignalP"/>
    </source>
</evidence>
<dbReference type="KEGG" id="upv:EJN92_12830"/>
<keyword evidence="1" id="KW-0732">Signal</keyword>
<evidence type="ECO:0000259" key="2">
    <source>
        <dbReference type="Pfam" id="PF00497"/>
    </source>
</evidence>
<feature type="domain" description="Solute-binding protein family 3/N-terminal" evidence="2">
    <location>
        <begin position="45"/>
        <end position="251"/>
    </location>
</feature>
<sequence>MRVALYVISMAIALASSVVAAADGPDCSRTFTLALHEHGLLCSSQTGAGIDKDFSDELMRRSGCKLSVSVLPRARIWQLIESGALDFSLSGISNAERERYAGFAWYFSNKYYLLLRDGLKLKTLTEFKKNPDLKLGAIRSFWYSNNANLLIDQLRPENRVVYATGFDPLFKIFQSGQIQAMIIEPFDYPQIENTALREQSVIIDTEDAAVPHGLIMSKKSLSALEQEKWRALVQSMRRDGSVAKIFRKYMKPELADAITTFKD</sequence>
<organism evidence="3 4">
    <name type="scientific">Undibacterium parvum</name>
    <dbReference type="NCBI Taxonomy" id="401471"/>
    <lineage>
        <taxon>Bacteria</taxon>
        <taxon>Pseudomonadati</taxon>
        <taxon>Pseudomonadota</taxon>
        <taxon>Betaproteobacteria</taxon>
        <taxon>Burkholderiales</taxon>
        <taxon>Oxalobacteraceae</taxon>
        <taxon>Undibacterium</taxon>
    </lineage>
</organism>
<proteinExistence type="predicted"/>
<dbReference type="Gene3D" id="3.40.190.10">
    <property type="entry name" value="Periplasmic binding protein-like II"/>
    <property type="match status" value="2"/>
</dbReference>
<dbReference type="EMBL" id="CP034464">
    <property type="protein sequence ID" value="AZP12808.1"/>
    <property type="molecule type" value="Genomic_DNA"/>
</dbReference>
<accession>A0A3S9HL59</accession>
<gene>
    <name evidence="3" type="ORF">EJN92_12830</name>
</gene>
<name>A0A3S9HL59_9BURK</name>
<keyword evidence="4" id="KW-1185">Reference proteome</keyword>
<dbReference type="OrthoDB" id="8587625at2"/>
<evidence type="ECO:0000313" key="3">
    <source>
        <dbReference type="EMBL" id="AZP12808.1"/>
    </source>
</evidence>
<evidence type="ECO:0000313" key="4">
    <source>
        <dbReference type="Proteomes" id="UP000275663"/>
    </source>
</evidence>
<reference evidence="3 4" key="1">
    <citation type="journal article" date="2011" name="Int. J. Syst. Evol. Microbiol.">
        <title>Description of Undibacterium oligocarboniphilum sp. nov., isolated from purified water, and Undibacterium pigrum strain CCUG 49012 as the type strain of Undibacterium parvum sp. nov., and emended descriptions of the genus Undibacterium and the species Undibacterium pigrum.</title>
        <authorList>
            <person name="Eder W."/>
            <person name="Wanner G."/>
            <person name="Ludwig W."/>
            <person name="Busse H.J."/>
            <person name="Ziemke-Kageler F."/>
            <person name="Lang E."/>
        </authorList>
    </citation>
    <scope>NUCLEOTIDE SEQUENCE [LARGE SCALE GENOMIC DNA]</scope>
    <source>
        <strain evidence="3 4">DSM 23061</strain>
    </source>
</reference>
<dbReference type="SUPFAM" id="SSF53850">
    <property type="entry name" value="Periplasmic binding protein-like II"/>
    <property type="match status" value="1"/>
</dbReference>
<dbReference type="AlphaFoldDB" id="A0A3S9HL59"/>
<dbReference type="Pfam" id="PF00497">
    <property type="entry name" value="SBP_bac_3"/>
    <property type="match status" value="1"/>
</dbReference>
<dbReference type="InterPro" id="IPR001638">
    <property type="entry name" value="Solute-binding_3/MltF_N"/>
</dbReference>